<organism evidence="2 3">
    <name type="scientific">Desulforamulus reducens (strain ATCC BAA-1160 / DSM 100696 / MI-1)</name>
    <name type="common">Desulfotomaculum reducens</name>
    <dbReference type="NCBI Taxonomy" id="349161"/>
    <lineage>
        <taxon>Bacteria</taxon>
        <taxon>Bacillati</taxon>
        <taxon>Bacillota</taxon>
        <taxon>Clostridia</taxon>
        <taxon>Eubacteriales</taxon>
        <taxon>Peptococcaceae</taxon>
        <taxon>Desulforamulus</taxon>
    </lineage>
</organism>
<dbReference type="Pfam" id="PF13485">
    <property type="entry name" value="Peptidase_MA_2"/>
    <property type="match status" value="1"/>
</dbReference>
<dbReference type="AlphaFoldDB" id="A4J9P2"/>
<gene>
    <name evidence="2" type="ordered locus">Dred_3295</name>
</gene>
<dbReference type="HOGENOM" id="CLU_079582_0_0_9"/>
<evidence type="ECO:0000259" key="1">
    <source>
        <dbReference type="Pfam" id="PF13485"/>
    </source>
</evidence>
<dbReference type="Proteomes" id="UP000001556">
    <property type="component" value="Chromosome"/>
</dbReference>
<dbReference type="RefSeq" id="WP_011879580.1">
    <property type="nucleotide sequence ID" value="NC_009253.1"/>
</dbReference>
<keyword evidence="3" id="KW-1185">Reference proteome</keyword>
<feature type="domain" description="Peptidase MA-like" evidence="1">
    <location>
        <begin position="166"/>
        <end position="290"/>
    </location>
</feature>
<accession>A4J9P2</accession>
<sequence length="294" mass="34054">MPQIIKTMNSMFGNKYLGITFAALLILAAFFMKLPQVFKNTNYNLFREGLKQKALWTTRSMDTLKGEHFNVRFTPGNEEDAKLVLAAAEKFYTPIAEKYGYTGKGKIPIIVYPSRLELNRNFGWEANESAMGVYWAGVIRVLSPNVWLSEEDLDKYREEFMQSGPMAHEFTHLVVDYKTAGNYTRWFTEGIAQYEEYKLTGFEFDDKQASLKQPLYTLDEMDAYFDNLPNQPLAYRQSYLAVRYIAEVYGEDSLKRILESLASGNKMEDALVMVLNNEMVDFEGNYKNWAKEQE</sequence>
<evidence type="ECO:0000313" key="3">
    <source>
        <dbReference type="Proteomes" id="UP000001556"/>
    </source>
</evidence>
<proteinExistence type="predicted"/>
<evidence type="ECO:0000313" key="2">
    <source>
        <dbReference type="EMBL" id="ABO51795.1"/>
    </source>
</evidence>
<reference evidence="2 3" key="1">
    <citation type="submission" date="2007-03" db="EMBL/GenBank/DDBJ databases">
        <title>Complete sequence of Desulfotomaculum reducens MI-1.</title>
        <authorList>
            <consortium name="US DOE Joint Genome Institute"/>
            <person name="Copeland A."/>
            <person name="Lucas S."/>
            <person name="Lapidus A."/>
            <person name="Barry K."/>
            <person name="Detter J.C."/>
            <person name="Glavina del Rio T."/>
            <person name="Hammon N."/>
            <person name="Israni S."/>
            <person name="Dalin E."/>
            <person name="Tice H."/>
            <person name="Pitluck S."/>
            <person name="Sims D."/>
            <person name="Brettin T."/>
            <person name="Bruce D."/>
            <person name="Han C."/>
            <person name="Tapia R."/>
            <person name="Schmutz J."/>
            <person name="Larimer F."/>
            <person name="Land M."/>
            <person name="Hauser L."/>
            <person name="Kyrpides N."/>
            <person name="Kim E."/>
            <person name="Tebo B.M."/>
            <person name="Richardson P."/>
        </authorList>
    </citation>
    <scope>NUCLEOTIDE SEQUENCE [LARGE SCALE GENOMIC DNA]</scope>
    <source>
        <strain evidence="2 3">MI-1</strain>
    </source>
</reference>
<protein>
    <recommendedName>
        <fullName evidence="1">Peptidase MA-like domain-containing protein</fullName>
    </recommendedName>
</protein>
<dbReference type="InterPro" id="IPR039568">
    <property type="entry name" value="Peptidase_MA-like_dom"/>
</dbReference>
<dbReference type="eggNOG" id="COG0308">
    <property type="taxonomic scope" value="Bacteria"/>
</dbReference>
<dbReference type="STRING" id="349161.Dred_3295"/>
<dbReference type="OrthoDB" id="9787613at2"/>
<name>A4J9P2_DESRM</name>
<dbReference type="KEGG" id="drm:Dred_3295"/>
<dbReference type="EMBL" id="CP000612">
    <property type="protein sequence ID" value="ABO51795.1"/>
    <property type="molecule type" value="Genomic_DNA"/>
</dbReference>